<keyword evidence="1" id="KW-0227">DNA damage</keyword>
<organism evidence="2 3">
    <name type="scientific">Dunaliella salina</name>
    <name type="common">Green alga</name>
    <name type="synonym">Protococcus salinus</name>
    <dbReference type="NCBI Taxonomy" id="3046"/>
    <lineage>
        <taxon>Eukaryota</taxon>
        <taxon>Viridiplantae</taxon>
        <taxon>Chlorophyta</taxon>
        <taxon>core chlorophytes</taxon>
        <taxon>Chlorophyceae</taxon>
        <taxon>CS clade</taxon>
        <taxon>Chlamydomonadales</taxon>
        <taxon>Dunaliellaceae</taxon>
        <taxon>Dunaliella</taxon>
    </lineage>
</organism>
<keyword evidence="1" id="KW-0479">Metal-binding</keyword>
<gene>
    <name evidence="2" type="ORF">DUNSADRAFT_12637</name>
</gene>
<sequence>MAPRDLHRMAFVQALMDSLFMQEDKCKMLFARIVGRPLDTALEAQYSQTLKDLNDQMGFAKFKIKTVKSPVDNKKYVGFVNTNVDEPSKLGSRYSLAQRDLFKQAMECISQSSCIAGSNGAPCASQMELLNLGNRSANFQTTIANSSQAGPSTQAAAASNKPLSKREIEDTLHHLTKDGWLAGAPSKPGYLCLGVRTFLELNAYLMALQLPDETRAAWEVVL</sequence>
<dbReference type="EMBL" id="MU069484">
    <property type="protein sequence ID" value="KAF5841472.1"/>
    <property type="molecule type" value="Genomic_DNA"/>
</dbReference>
<comment type="catalytic activity">
    <reaction evidence="1">
        <text>S-ubiquitinyl-[E2 ubiquitin-conjugating enzyme]-L-cysteine + [acceptor protein]-L-lysine = [E2 ubiquitin-conjugating enzyme]-L-cysteine + N(6)-ubiquitinyl-[acceptor protein]-L-lysine.</text>
        <dbReference type="EC" id="2.3.2.27"/>
    </reaction>
</comment>
<keyword evidence="1" id="KW-0233">DNA recombination</keyword>
<protein>
    <recommendedName>
        <fullName evidence="1">Non-structural maintenance of chromosomes element 1 homolog</fullName>
        <ecNumber evidence="1">2.3.2.27</ecNumber>
    </recommendedName>
</protein>
<proteinExistence type="inferred from homology"/>
<dbReference type="PANTHER" id="PTHR20973">
    <property type="entry name" value="NON-SMC ELEMENT 1-RELATED"/>
    <property type="match status" value="1"/>
</dbReference>
<keyword evidence="1" id="KW-0863">Zinc-finger</keyword>
<comment type="caution">
    <text evidence="2">The sequence shown here is derived from an EMBL/GenBank/DDBJ whole genome shotgun (WGS) entry which is preliminary data.</text>
</comment>
<reference evidence="2" key="1">
    <citation type="submission" date="2017-08" db="EMBL/GenBank/DDBJ databases">
        <authorList>
            <person name="Polle J.E."/>
            <person name="Barry K."/>
            <person name="Cushman J."/>
            <person name="Schmutz J."/>
            <person name="Tran D."/>
            <person name="Hathwaick L.T."/>
            <person name="Yim W.C."/>
            <person name="Jenkins J."/>
            <person name="Mckie-Krisberg Z.M."/>
            <person name="Prochnik S."/>
            <person name="Lindquist E."/>
            <person name="Dockter R.B."/>
            <person name="Adam C."/>
            <person name="Molina H."/>
            <person name="Bunkerborg J."/>
            <person name="Jin E."/>
            <person name="Buchheim M."/>
            <person name="Magnuson J."/>
        </authorList>
    </citation>
    <scope>NUCLEOTIDE SEQUENCE</scope>
    <source>
        <strain evidence="2">CCAP 19/18</strain>
    </source>
</reference>
<dbReference type="Pfam" id="PF07574">
    <property type="entry name" value="SMC_Nse1"/>
    <property type="match status" value="1"/>
</dbReference>
<keyword evidence="1" id="KW-0234">DNA repair</keyword>
<accession>A0ABQ7H3P0</accession>
<keyword evidence="1" id="KW-0808">Transferase</keyword>
<keyword evidence="3" id="KW-1185">Reference proteome</keyword>
<evidence type="ECO:0000313" key="2">
    <source>
        <dbReference type="EMBL" id="KAF5841472.1"/>
    </source>
</evidence>
<name>A0ABQ7H3P0_DUNSA</name>
<keyword evidence="1" id="KW-0833">Ubl conjugation pathway</keyword>
<dbReference type="Gene3D" id="3.90.1150.220">
    <property type="match status" value="1"/>
</dbReference>
<dbReference type="InterPro" id="IPR036388">
    <property type="entry name" value="WH-like_DNA-bd_sf"/>
</dbReference>
<dbReference type="EC" id="2.3.2.27" evidence="1"/>
<comment type="subcellular location">
    <subcellularLocation>
        <location evidence="1">Nucleus</location>
    </subcellularLocation>
</comment>
<comment type="similarity">
    <text evidence="1">Belongs to the NSE1 family.</text>
</comment>
<dbReference type="Gene3D" id="1.10.10.10">
    <property type="entry name" value="Winged helix-like DNA-binding domain superfamily/Winged helix DNA-binding domain"/>
    <property type="match status" value="1"/>
</dbReference>
<dbReference type="PANTHER" id="PTHR20973:SF0">
    <property type="entry name" value="NON-STRUCTURAL MAINTENANCE OF CHROMOSOMES ELEMENT 1 HOMOLOG"/>
    <property type="match status" value="1"/>
</dbReference>
<evidence type="ECO:0000313" key="3">
    <source>
        <dbReference type="Proteomes" id="UP000815325"/>
    </source>
</evidence>
<keyword evidence="1" id="KW-0862">Zinc</keyword>
<dbReference type="Proteomes" id="UP000815325">
    <property type="component" value="Unassembled WGS sequence"/>
</dbReference>
<evidence type="ECO:0000256" key="1">
    <source>
        <dbReference type="RuleBase" id="RU368018"/>
    </source>
</evidence>
<keyword evidence="1" id="KW-0539">Nucleus</keyword>
<dbReference type="InterPro" id="IPR011513">
    <property type="entry name" value="Nse1"/>
</dbReference>
<comment type="subunit">
    <text evidence="1">Component of the Smc5-Smc6 complex.</text>
</comment>